<organism evidence="1">
    <name type="scientific">Rhizophora mucronata</name>
    <name type="common">Asiatic mangrove</name>
    <dbReference type="NCBI Taxonomy" id="61149"/>
    <lineage>
        <taxon>Eukaryota</taxon>
        <taxon>Viridiplantae</taxon>
        <taxon>Streptophyta</taxon>
        <taxon>Embryophyta</taxon>
        <taxon>Tracheophyta</taxon>
        <taxon>Spermatophyta</taxon>
        <taxon>Magnoliopsida</taxon>
        <taxon>eudicotyledons</taxon>
        <taxon>Gunneridae</taxon>
        <taxon>Pentapetalae</taxon>
        <taxon>rosids</taxon>
        <taxon>fabids</taxon>
        <taxon>Malpighiales</taxon>
        <taxon>Rhizophoraceae</taxon>
        <taxon>Rhizophora</taxon>
    </lineage>
</organism>
<reference evidence="1" key="1">
    <citation type="submission" date="2018-02" db="EMBL/GenBank/DDBJ databases">
        <title>Rhizophora mucronata_Transcriptome.</title>
        <authorList>
            <person name="Meera S.P."/>
            <person name="Sreeshan A."/>
            <person name="Augustine A."/>
        </authorList>
    </citation>
    <scope>NUCLEOTIDE SEQUENCE</scope>
    <source>
        <tissue evidence="1">Leaf</tissue>
    </source>
</reference>
<proteinExistence type="predicted"/>
<protein>
    <submittedName>
        <fullName evidence="1">Uncharacterized protein</fullName>
    </submittedName>
</protein>
<evidence type="ECO:0000313" key="1">
    <source>
        <dbReference type="EMBL" id="MBX51668.1"/>
    </source>
</evidence>
<sequence>MKTRIKLYNLQLAGRNLITRMEGIKGTSVFDFQCTL</sequence>
<dbReference type="EMBL" id="GGEC01071184">
    <property type="protein sequence ID" value="MBX51668.1"/>
    <property type="molecule type" value="Transcribed_RNA"/>
</dbReference>
<dbReference type="AlphaFoldDB" id="A0A2P2PA95"/>
<name>A0A2P2PA95_RHIMU</name>
<accession>A0A2P2PA95</accession>